<feature type="transmembrane region" description="Helical" evidence="1">
    <location>
        <begin position="44"/>
        <end position="68"/>
    </location>
</feature>
<gene>
    <name evidence="2" type="ORF">SAMN05414137_1595</name>
</gene>
<dbReference type="EMBL" id="FOAZ01000059">
    <property type="protein sequence ID" value="SEM78945.1"/>
    <property type="molecule type" value="Genomic_DNA"/>
</dbReference>
<feature type="transmembrane region" description="Helical" evidence="1">
    <location>
        <begin position="74"/>
        <end position="94"/>
    </location>
</feature>
<feature type="transmembrane region" description="Helical" evidence="1">
    <location>
        <begin position="6"/>
        <end position="24"/>
    </location>
</feature>
<proteinExistence type="predicted"/>
<organism evidence="2 3">
    <name type="scientific">Streptacidiphilus jiangxiensis</name>
    <dbReference type="NCBI Taxonomy" id="235985"/>
    <lineage>
        <taxon>Bacteria</taxon>
        <taxon>Bacillati</taxon>
        <taxon>Actinomycetota</taxon>
        <taxon>Actinomycetes</taxon>
        <taxon>Kitasatosporales</taxon>
        <taxon>Streptomycetaceae</taxon>
        <taxon>Streptacidiphilus</taxon>
    </lineage>
</organism>
<keyword evidence="1" id="KW-1133">Transmembrane helix</keyword>
<evidence type="ECO:0000313" key="2">
    <source>
        <dbReference type="EMBL" id="SEM78945.1"/>
    </source>
</evidence>
<dbReference type="Proteomes" id="UP000183015">
    <property type="component" value="Unassembled WGS sequence"/>
</dbReference>
<name>A0A1H8B7K5_STRJI</name>
<dbReference type="OrthoDB" id="9861103at2"/>
<accession>A0A1H8B7K5</accession>
<dbReference type="AlphaFoldDB" id="A0A1H8B7K5"/>
<sequence length="203" mass="22328">MVLLGITITVGWLSAALCLSVAFARELGGRGLDLSTPISGILKLLNATIAFGIGQCLPLLYTALGFVSGTGPRWLALLHGLLVLAAFLLAGRIWPKIRWGMRSDEHLTRLVGEVVPVVVTAQRRAGDQGGELVERMKAALRDGRGRDALRRALQVHALVEDAGLPEHQAWTEVSRQLLHWQKMFLPVRESRARRPRRLSRHSA</sequence>
<keyword evidence="1" id="KW-0472">Membrane</keyword>
<evidence type="ECO:0000313" key="3">
    <source>
        <dbReference type="Proteomes" id="UP000183015"/>
    </source>
</evidence>
<evidence type="ECO:0000256" key="1">
    <source>
        <dbReference type="SAM" id="Phobius"/>
    </source>
</evidence>
<dbReference type="STRING" id="235985.SAMN05414137_1595"/>
<keyword evidence="1" id="KW-0812">Transmembrane</keyword>
<protein>
    <submittedName>
        <fullName evidence="2">Uncharacterized protein</fullName>
    </submittedName>
</protein>
<keyword evidence="3" id="KW-1185">Reference proteome</keyword>
<dbReference type="RefSeq" id="WP_042449657.1">
    <property type="nucleotide sequence ID" value="NZ_BBPN01000016.1"/>
</dbReference>
<reference evidence="3" key="1">
    <citation type="submission" date="2016-10" db="EMBL/GenBank/DDBJ databases">
        <authorList>
            <person name="Varghese N."/>
        </authorList>
    </citation>
    <scope>NUCLEOTIDE SEQUENCE [LARGE SCALE GENOMIC DNA]</scope>
    <source>
        <strain evidence="3">DSM 45096 / BCRC 16803 / CGMCC 4.1857 / CIP 109030 / JCM 12277 / KCTC 19219 / NBRC 100920 / 33214</strain>
    </source>
</reference>